<evidence type="ECO:0000256" key="4">
    <source>
        <dbReference type="ARBA" id="ARBA00022448"/>
    </source>
</evidence>
<dbReference type="Proteomes" id="UP001271769">
    <property type="component" value="Unassembled WGS sequence"/>
</dbReference>
<evidence type="ECO:0000256" key="1">
    <source>
        <dbReference type="ARBA" id="ARBA00002510"/>
    </source>
</evidence>
<evidence type="ECO:0000256" key="2">
    <source>
        <dbReference type="ARBA" id="ARBA00004651"/>
    </source>
</evidence>
<evidence type="ECO:0000256" key="9">
    <source>
        <dbReference type="ARBA" id="ARBA00023065"/>
    </source>
</evidence>
<dbReference type="InterPro" id="IPR051224">
    <property type="entry name" value="NiCoT_RcnA"/>
</dbReference>
<feature type="transmembrane region" description="Helical" evidence="13">
    <location>
        <begin position="79"/>
        <end position="99"/>
    </location>
</feature>
<organism evidence="15 16">
    <name type="scientific">Dongia rigui</name>
    <dbReference type="NCBI Taxonomy" id="940149"/>
    <lineage>
        <taxon>Bacteria</taxon>
        <taxon>Pseudomonadati</taxon>
        <taxon>Pseudomonadota</taxon>
        <taxon>Alphaproteobacteria</taxon>
        <taxon>Rhodospirillales</taxon>
        <taxon>Dongiaceae</taxon>
        <taxon>Dongia</taxon>
    </lineage>
</organism>
<feature type="transmembrane region" description="Helical" evidence="13">
    <location>
        <begin position="120"/>
        <end position="145"/>
    </location>
</feature>
<keyword evidence="8 13" id="KW-1133">Transmembrane helix</keyword>
<evidence type="ECO:0000256" key="7">
    <source>
        <dbReference type="ARBA" id="ARBA00022692"/>
    </source>
</evidence>
<comment type="function">
    <text evidence="1">Efflux system for nickel and cobalt.</text>
</comment>
<evidence type="ECO:0000256" key="6">
    <source>
        <dbReference type="ARBA" id="ARBA00022596"/>
    </source>
</evidence>
<keyword evidence="6" id="KW-0533">Nickel</keyword>
<evidence type="ECO:0000313" key="15">
    <source>
        <dbReference type="EMBL" id="MDY0870320.1"/>
    </source>
</evidence>
<keyword evidence="16" id="KW-1185">Reference proteome</keyword>
<comment type="caution">
    <text evidence="15">The sequence shown here is derived from an EMBL/GenBank/DDBJ whole genome shotgun (WGS) entry which is preliminary data.</text>
</comment>
<comment type="similarity">
    <text evidence="13">Belongs to the NiCoT transporter (TC 2.A.52) family.</text>
</comment>
<keyword evidence="7 13" id="KW-0812">Transmembrane</keyword>
<keyword evidence="14" id="KW-0732">Signal</keyword>
<feature type="transmembrane region" description="Helical" evidence="13">
    <location>
        <begin position="157"/>
        <end position="175"/>
    </location>
</feature>
<feature type="signal peptide" evidence="14">
    <location>
        <begin position="1"/>
        <end position="22"/>
    </location>
</feature>
<dbReference type="PANTHER" id="PTHR40659">
    <property type="entry name" value="NICKEL/COBALT EFFLUX SYSTEM RCNA"/>
    <property type="match status" value="1"/>
</dbReference>
<evidence type="ECO:0000256" key="8">
    <source>
        <dbReference type="ARBA" id="ARBA00022989"/>
    </source>
</evidence>
<dbReference type="RefSeq" id="WP_320500983.1">
    <property type="nucleotide sequence ID" value="NZ_JAXCLX010000001.1"/>
</dbReference>
<evidence type="ECO:0000256" key="5">
    <source>
        <dbReference type="ARBA" id="ARBA00022475"/>
    </source>
</evidence>
<keyword evidence="3" id="KW-0171">Cobalt transport</keyword>
<keyword evidence="5" id="KW-1003">Cell membrane</keyword>
<evidence type="ECO:0000256" key="14">
    <source>
        <dbReference type="SAM" id="SignalP"/>
    </source>
</evidence>
<dbReference type="PANTHER" id="PTHR40659:SF1">
    <property type="entry name" value="NICKEL_COBALT EFFLUX SYSTEM RCNA"/>
    <property type="match status" value="1"/>
</dbReference>
<reference evidence="15 16" key="1">
    <citation type="journal article" date="2013" name="Antonie Van Leeuwenhoek">
        <title>Dongia rigui sp. nov., isolated from freshwater of a large wetland in Korea.</title>
        <authorList>
            <person name="Baik K.S."/>
            <person name="Hwang Y.M."/>
            <person name="Choi J.S."/>
            <person name="Kwon J."/>
            <person name="Seong C.N."/>
        </authorList>
    </citation>
    <scope>NUCLEOTIDE SEQUENCE [LARGE SCALE GENOMIC DNA]</scope>
    <source>
        <strain evidence="15 16">04SU4-P</strain>
    </source>
</reference>
<accession>A0ABU5DTI1</accession>
<evidence type="ECO:0000256" key="11">
    <source>
        <dbReference type="ARBA" id="ARBA00023136"/>
    </source>
</evidence>
<dbReference type="EMBL" id="JAXCLX010000001">
    <property type="protein sequence ID" value="MDY0870320.1"/>
    <property type="molecule type" value="Genomic_DNA"/>
</dbReference>
<keyword evidence="9" id="KW-0406">Ion transport</keyword>
<sequence length="317" mass="33205">MKTCAFLLFLIATLLAAPLARAEEGASPFTSAQPRAAAAGVSTGLVTTIGRTFVGWQRDVNRAINDRLMAIKKGDDKGALWSGLVIAFLYGVFHALGPGHGKTVVIGYFLGRQAQPWRGVGMASWIALSHVVGAIVIVGVAHLILSRSLVSPTNEFFWLRLISYGAIIAIGLLMLREWARGGHMHHHPHGGAHDHGAGHACCSGHAAQMDRNATWQRNLLALAAGFVPCSGAILILLFTMANGLIFAGIAMATAIALGMGLTLAGLGVASILLRHQVVIRLPEGGQTGRWLALSGPVLVIAIGTILLAAHLIAQVSA</sequence>
<keyword evidence="12" id="KW-0170">Cobalt</keyword>
<feature type="transmembrane region" description="Helical" evidence="13">
    <location>
        <begin position="244"/>
        <end position="269"/>
    </location>
</feature>
<feature type="transmembrane region" description="Helical" evidence="13">
    <location>
        <begin position="290"/>
        <end position="313"/>
    </location>
</feature>
<dbReference type="Pfam" id="PF03824">
    <property type="entry name" value="NicO"/>
    <property type="match status" value="1"/>
</dbReference>
<feature type="chain" id="PRO_5045921749" description="Nickel/cobalt efflux system" evidence="14">
    <location>
        <begin position="23"/>
        <end position="317"/>
    </location>
</feature>
<comment type="subcellular location">
    <subcellularLocation>
        <location evidence="2 13">Cell membrane</location>
        <topology evidence="2 13">Multi-pass membrane protein</topology>
    </subcellularLocation>
</comment>
<evidence type="ECO:0000256" key="12">
    <source>
        <dbReference type="ARBA" id="ARBA00023285"/>
    </source>
</evidence>
<proteinExistence type="inferred from homology"/>
<evidence type="ECO:0000256" key="13">
    <source>
        <dbReference type="RuleBase" id="RU362101"/>
    </source>
</evidence>
<keyword evidence="11 13" id="KW-0472">Membrane</keyword>
<dbReference type="InterPro" id="IPR011541">
    <property type="entry name" value="Ni/Co_transpt_high_affinity"/>
</dbReference>
<keyword evidence="10" id="KW-0921">Nickel transport</keyword>
<keyword evidence="4 13" id="KW-0813">Transport</keyword>
<evidence type="ECO:0000256" key="10">
    <source>
        <dbReference type="ARBA" id="ARBA00023112"/>
    </source>
</evidence>
<gene>
    <name evidence="15" type="ORF">SMD31_00210</name>
</gene>
<evidence type="ECO:0000256" key="3">
    <source>
        <dbReference type="ARBA" id="ARBA00022426"/>
    </source>
</evidence>
<feature type="transmembrane region" description="Helical" evidence="13">
    <location>
        <begin position="219"/>
        <end position="238"/>
    </location>
</feature>
<evidence type="ECO:0000313" key="16">
    <source>
        <dbReference type="Proteomes" id="UP001271769"/>
    </source>
</evidence>
<name>A0ABU5DTI1_9PROT</name>
<protein>
    <recommendedName>
        <fullName evidence="13">Nickel/cobalt efflux system</fullName>
    </recommendedName>
</protein>